<comment type="subcellular location">
    <subcellularLocation>
        <location evidence="1 12">Nucleus</location>
    </subcellularLocation>
</comment>
<accession>A0AA36M6Z2</accession>
<dbReference type="GO" id="GO:0005634">
    <property type="term" value="C:nucleus"/>
    <property type="evidence" value="ECO:0007669"/>
    <property type="project" value="UniProtKB-SubCell"/>
</dbReference>
<organism evidence="15 16">
    <name type="scientific">Cylicocyclus nassatus</name>
    <name type="common">Nematode worm</name>
    <dbReference type="NCBI Taxonomy" id="53992"/>
    <lineage>
        <taxon>Eukaryota</taxon>
        <taxon>Metazoa</taxon>
        <taxon>Ecdysozoa</taxon>
        <taxon>Nematoda</taxon>
        <taxon>Chromadorea</taxon>
        <taxon>Rhabditida</taxon>
        <taxon>Rhabditina</taxon>
        <taxon>Rhabditomorpha</taxon>
        <taxon>Strongyloidea</taxon>
        <taxon>Strongylidae</taxon>
        <taxon>Cylicocyclus</taxon>
    </lineage>
</organism>
<dbReference type="Gene3D" id="3.40.50.300">
    <property type="entry name" value="P-loop containing nucleotide triphosphate hydrolases"/>
    <property type="match status" value="1"/>
</dbReference>
<dbReference type="AlphaFoldDB" id="A0AA36M6Z2"/>
<dbReference type="InterPro" id="IPR012340">
    <property type="entry name" value="NA-bd_OB-fold"/>
</dbReference>
<keyword evidence="6 12" id="KW-0347">Helicase</keyword>
<feature type="domain" description="MCM C-terminal AAA(+) ATPase" evidence="14">
    <location>
        <begin position="294"/>
        <end position="500"/>
    </location>
</feature>
<dbReference type="InterPro" id="IPR031327">
    <property type="entry name" value="MCM"/>
</dbReference>
<comment type="caution">
    <text evidence="15">The sequence shown here is derived from an EMBL/GenBank/DDBJ whole genome shotgun (WGS) entry which is preliminary data.</text>
</comment>
<evidence type="ECO:0000256" key="11">
    <source>
        <dbReference type="RuleBase" id="RU004070"/>
    </source>
</evidence>
<dbReference type="GO" id="GO:0017116">
    <property type="term" value="F:single-stranded DNA helicase activity"/>
    <property type="evidence" value="ECO:0007669"/>
    <property type="project" value="TreeGrafter"/>
</dbReference>
<dbReference type="GO" id="GO:0042555">
    <property type="term" value="C:MCM complex"/>
    <property type="evidence" value="ECO:0007669"/>
    <property type="project" value="UniProtKB-UniRule"/>
</dbReference>
<evidence type="ECO:0000256" key="9">
    <source>
        <dbReference type="ARBA" id="ARBA00023242"/>
    </source>
</evidence>
<evidence type="ECO:0000313" key="15">
    <source>
        <dbReference type="EMBL" id="CAJ0599960.1"/>
    </source>
</evidence>
<dbReference type="SUPFAM" id="SSF50249">
    <property type="entry name" value="Nucleic acid-binding proteins"/>
    <property type="match status" value="1"/>
</dbReference>
<feature type="compositionally biased region" description="Polar residues" evidence="13">
    <location>
        <begin position="702"/>
        <end position="711"/>
    </location>
</feature>
<reference evidence="15" key="1">
    <citation type="submission" date="2023-07" db="EMBL/GenBank/DDBJ databases">
        <authorList>
            <consortium name="CYATHOMIX"/>
        </authorList>
    </citation>
    <scope>NUCLEOTIDE SEQUENCE</scope>
    <source>
        <strain evidence="15">N/A</strain>
    </source>
</reference>
<evidence type="ECO:0000256" key="12">
    <source>
        <dbReference type="RuleBase" id="RU368061"/>
    </source>
</evidence>
<dbReference type="PRINTS" id="PR01659">
    <property type="entry name" value="MCMPROTEIN3"/>
</dbReference>
<evidence type="ECO:0000256" key="7">
    <source>
        <dbReference type="ARBA" id="ARBA00022840"/>
    </source>
</evidence>
<dbReference type="FunFam" id="2.20.28.10:FF:000008">
    <property type="entry name" value="DNA helicase"/>
    <property type="match status" value="1"/>
</dbReference>
<dbReference type="Gene3D" id="3.30.1640.10">
    <property type="entry name" value="mini-chromosome maintenance (MCM) complex, chain A, domain 1"/>
    <property type="match status" value="1"/>
</dbReference>
<keyword evidence="8 11" id="KW-0238">DNA-binding</keyword>
<dbReference type="Gene3D" id="2.20.28.10">
    <property type="match status" value="1"/>
</dbReference>
<dbReference type="PROSITE" id="PS50051">
    <property type="entry name" value="MCM_2"/>
    <property type="match status" value="1"/>
</dbReference>
<dbReference type="InterPro" id="IPR027925">
    <property type="entry name" value="MCM_N"/>
</dbReference>
<dbReference type="InterPro" id="IPR056575">
    <property type="entry name" value="WH_MCM3_C"/>
</dbReference>
<dbReference type="Pfam" id="PF17207">
    <property type="entry name" value="MCM_OB"/>
    <property type="match status" value="1"/>
</dbReference>
<dbReference type="GO" id="GO:0016787">
    <property type="term" value="F:hydrolase activity"/>
    <property type="evidence" value="ECO:0007669"/>
    <property type="project" value="UniProtKB-KW"/>
</dbReference>
<evidence type="ECO:0000256" key="6">
    <source>
        <dbReference type="ARBA" id="ARBA00022806"/>
    </source>
</evidence>
<dbReference type="EC" id="3.6.4.12" evidence="12"/>
<keyword evidence="16" id="KW-1185">Reference proteome</keyword>
<gene>
    <name evidence="15" type="ORF">CYNAS_LOCUS11943</name>
</gene>
<name>A0AA36M6Z2_CYLNA</name>
<evidence type="ECO:0000259" key="14">
    <source>
        <dbReference type="PROSITE" id="PS50051"/>
    </source>
</evidence>
<keyword evidence="4 11" id="KW-0547">Nucleotide-binding</keyword>
<comment type="function">
    <text evidence="12">Acts as component of the MCM2-7 complex (MCM complex) which is the replicative helicase essential for 'once per cell cycle' DNA replication initiation and elongation in eukaryotic cells. The active ATPase sites in the MCM2-7 ring are formed through the interaction surfaces of two neighboring subunits such that a critical structure of a conserved arginine finger motif is provided in trans relative to the ATP-binding site of the Walker A box of the adjacent subunit. The six ATPase active sites, however, are likely to contribute differentially to the complex helicase activity.</text>
</comment>
<dbReference type="InterPro" id="IPR001208">
    <property type="entry name" value="MCM_dom"/>
</dbReference>
<dbReference type="InterPro" id="IPR003593">
    <property type="entry name" value="AAA+_ATPase"/>
</dbReference>
<dbReference type="Gene3D" id="2.40.50.140">
    <property type="entry name" value="Nucleic acid-binding proteins"/>
    <property type="match status" value="1"/>
</dbReference>
<evidence type="ECO:0000256" key="10">
    <source>
        <dbReference type="ARBA" id="ARBA00047995"/>
    </source>
</evidence>
<dbReference type="GO" id="GO:0006271">
    <property type="term" value="P:DNA strand elongation involved in DNA replication"/>
    <property type="evidence" value="ECO:0007669"/>
    <property type="project" value="TreeGrafter"/>
</dbReference>
<evidence type="ECO:0000256" key="4">
    <source>
        <dbReference type="ARBA" id="ARBA00022741"/>
    </source>
</evidence>
<keyword evidence="9 12" id="KW-0539">Nucleus</keyword>
<comment type="similarity">
    <text evidence="2 11">Belongs to the MCM family.</text>
</comment>
<comment type="subunit">
    <text evidence="12">Component of the MCM2-7 complex.</text>
</comment>
<dbReference type="Pfam" id="PF23191">
    <property type="entry name" value="WHD_MCM3_C"/>
    <property type="match status" value="1"/>
</dbReference>
<dbReference type="PRINTS" id="PR01657">
    <property type="entry name" value="MCMFAMILY"/>
</dbReference>
<dbReference type="PANTHER" id="PTHR11630">
    <property type="entry name" value="DNA REPLICATION LICENSING FACTOR MCM FAMILY MEMBER"/>
    <property type="match status" value="1"/>
</dbReference>
<dbReference type="PROSITE" id="PS00847">
    <property type="entry name" value="MCM_1"/>
    <property type="match status" value="1"/>
</dbReference>
<dbReference type="SMART" id="SM00350">
    <property type="entry name" value="MCM"/>
    <property type="match status" value="1"/>
</dbReference>
<dbReference type="InterPro" id="IPR018525">
    <property type="entry name" value="MCM_CS"/>
</dbReference>
<evidence type="ECO:0000256" key="3">
    <source>
        <dbReference type="ARBA" id="ARBA00022705"/>
    </source>
</evidence>
<evidence type="ECO:0000256" key="8">
    <source>
        <dbReference type="ARBA" id="ARBA00023125"/>
    </source>
</evidence>
<proteinExistence type="inferred from homology"/>
<dbReference type="SMART" id="SM00382">
    <property type="entry name" value="AAA"/>
    <property type="match status" value="1"/>
</dbReference>
<sequence>MDGFMVDRTNEARNREIIQQYLNILDDSAEGKIYVQKVEDMISTENPRLIVNLNDVRRKSAERASGLIHNFVEEILCLEQAAKEIIQRANPDFVKAHDVQVGFEGSFGDRHVNPRSLKADFLGNLVCCEGIVTKCSVVRPKVVKSVHYCPATKKTLEKRYTDLTSYESFPTSNVYPTEDENKNPLETEFGLSTYKDHQTFSVQELPECAPAGQLPRSVDVIADNDLADLVNPGDRVRIIGLYRVLPNKQNGYSNGSFRSIVISNNIQLLSKETTIDFNPEDVRNIRKLSKKKDAFELIAHSLAPSICGHDEVKKAILCLLLGGCEKILENGSRLRGDINVLLIGDPSVAKSQLLRYVLHTAPRAIATTGRGSSGVGLTAAVTTDSDTGERRLEAGAMVLADRGVVCIDEFDKMSDIDRTAIHEVMEQGRVTIAKAGIHAKLNARCSVLAAANPVYGRYDPFKTPMENINMQDSLLSRFDLIFVLLDEHDPDRDSKVASHVLKLHCYRAPGEEDGTVLPMGSAVDTMSTFDLAGFERTSEMYERNSDWVDDSQKILSVEFVRKYIHLARSMKPKLTESATEYISDVYSEIRSFDISKTDRERTMPITARQLETLIRLATSIAKVRFSKTVDRVDAEKAYNLLHFACFKEKPKARLDFENLKKKGVDHRSDDEEEEEMDQSTVTAPTRQERSTRRRPRDETTESMDTTASEPQQAAKRPRTETASIDVGRYKLFRSYVRKVFDEIGTTDDMIDLERVTEGVQSQAGTNQFTAGELEAGYERMASDNAIMIADNKITLI</sequence>
<keyword evidence="7 11" id="KW-0067">ATP-binding</keyword>
<dbReference type="InterPro" id="IPR033762">
    <property type="entry name" value="MCM_OB"/>
</dbReference>
<dbReference type="Pfam" id="PF17855">
    <property type="entry name" value="MCM_lid"/>
    <property type="match status" value="1"/>
</dbReference>
<dbReference type="EMBL" id="CATQJL010000223">
    <property type="protein sequence ID" value="CAJ0599960.1"/>
    <property type="molecule type" value="Genomic_DNA"/>
</dbReference>
<evidence type="ECO:0000256" key="2">
    <source>
        <dbReference type="ARBA" id="ARBA00008010"/>
    </source>
</evidence>
<dbReference type="SUPFAM" id="SSF52540">
    <property type="entry name" value="P-loop containing nucleoside triphosphate hydrolases"/>
    <property type="match status" value="1"/>
</dbReference>
<dbReference type="Pfam" id="PF14551">
    <property type="entry name" value="MCM_N"/>
    <property type="match status" value="1"/>
</dbReference>
<evidence type="ECO:0000313" key="16">
    <source>
        <dbReference type="Proteomes" id="UP001176961"/>
    </source>
</evidence>
<dbReference type="GO" id="GO:0005524">
    <property type="term" value="F:ATP binding"/>
    <property type="evidence" value="ECO:0007669"/>
    <property type="project" value="UniProtKB-UniRule"/>
</dbReference>
<protein>
    <recommendedName>
        <fullName evidence="12">DNA replication licensing factor MCM3</fullName>
        <ecNumber evidence="12">3.6.4.12</ecNumber>
    </recommendedName>
</protein>
<evidence type="ECO:0000256" key="5">
    <source>
        <dbReference type="ARBA" id="ARBA00022801"/>
    </source>
</evidence>
<dbReference type="Pfam" id="PF00493">
    <property type="entry name" value="MCM"/>
    <property type="match status" value="1"/>
</dbReference>
<dbReference type="InterPro" id="IPR041562">
    <property type="entry name" value="MCM_lid"/>
</dbReference>
<dbReference type="GO" id="GO:0000727">
    <property type="term" value="P:double-strand break repair via break-induced replication"/>
    <property type="evidence" value="ECO:0007669"/>
    <property type="project" value="TreeGrafter"/>
</dbReference>
<dbReference type="InterPro" id="IPR008046">
    <property type="entry name" value="Mcm3"/>
</dbReference>
<feature type="compositionally biased region" description="Basic and acidic residues" evidence="13">
    <location>
        <begin position="686"/>
        <end position="699"/>
    </location>
</feature>
<evidence type="ECO:0000256" key="13">
    <source>
        <dbReference type="SAM" id="MobiDB-lite"/>
    </source>
</evidence>
<comment type="catalytic activity">
    <reaction evidence="10 12">
        <text>ATP + H2O = ADP + phosphate + H(+)</text>
        <dbReference type="Rhea" id="RHEA:13065"/>
        <dbReference type="ChEBI" id="CHEBI:15377"/>
        <dbReference type="ChEBI" id="CHEBI:15378"/>
        <dbReference type="ChEBI" id="CHEBI:30616"/>
        <dbReference type="ChEBI" id="CHEBI:43474"/>
        <dbReference type="ChEBI" id="CHEBI:456216"/>
        <dbReference type="EC" id="3.6.4.12"/>
    </reaction>
</comment>
<feature type="region of interest" description="Disordered" evidence="13">
    <location>
        <begin position="663"/>
        <end position="720"/>
    </location>
</feature>
<evidence type="ECO:0000256" key="1">
    <source>
        <dbReference type="ARBA" id="ARBA00004123"/>
    </source>
</evidence>
<dbReference type="PANTHER" id="PTHR11630:SF46">
    <property type="entry name" value="DNA REPLICATION LICENSING FACTOR MCM3-RELATED"/>
    <property type="match status" value="1"/>
</dbReference>
<keyword evidence="5 12" id="KW-0378">Hydrolase</keyword>
<keyword evidence="3 12" id="KW-0235">DNA replication</keyword>
<dbReference type="GO" id="GO:0003697">
    <property type="term" value="F:single-stranded DNA binding"/>
    <property type="evidence" value="ECO:0007669"/>
    <property type="project" value="TreeGrafter"/>
</dbReference>
<dbReference type="Proteomes" id="UP001176961">
    <property type="component" value="Unassembled WGS sequence"/>
</dbReference>
<dbReference type="CDD" id="cd17754">
    <property type="entry name" value="MCM3"/>
    <property type="match status" value="1"/>
</dbReference>
<dbReference type="InterPro" id="IPR027417">
    <property type="entry name" value="P-loop_NTPase"/>
</dbReference>
<dbReference type="GO" id="GO:1902975">
    <property type="term" value="P:mitotic DNA replication initiation"/>
    <property type="evidence" value="ECO:0007669"/>
    <property type="project" value="TreeGrafter"/>
</dbReference>